<evidence type="ECO:0000256" key="5">
    <source>
        <dbReference type="ARBA" id="ARBA00023186"/>
    </source>
</evidence>
<dbReference type="InterPro" id="IPR036714">
    <property type="entry name" value="SDH_sf"/>
</dbReference>
<comment type="similarity">
    <text evidence="2">Belongs to the SdhE FAD assembly factor family.</text>
</comment>
<evidence type="ECO:0000313" key="7">
    <source>
        <dbReference type="Proteomes" id="UP000186513"/>
    </source>
</evidence>
<evidence type="ECO:0000256" key="3">
    <source>
        <dbReference type="ARBA" id="ARBA00019418"/>
    </source>
</evidence>
<evidence type="ECO:0000256" key="2">
    <source>
        <dbReference type="ARBA" id="ARBA00008571"/>
    </source>
</evidence>
<dbReference type="EMBL" id="FPKR01000005">
    <property type="protein sequence ID" value="SFZ75295.1"/>
    <property type="molecule type" value="Genomic_DNA"/>
</dbReference>
<dbReference type="GO" id="GO:0005737">
    <property type="term" value="C:cytoplasm"/>
    <property type="evidence" value="ECO:0007669"/>
    <property type="project" value="UniProtKB-SubCell"/>
</dbReference>
<dbReference type="Proteomes" id="UP000186513">
    <property type="component" value="Unassembled WGS sequence"/>
</dbReference>
<keyword evidence="7" id="KW-1185">Reference proteome</keyword>
<keyword evidence="5" id="KW-0143">Chaperone</keyword>
<name>A0A1K2HEW2_9NEIS</name>
<reference evidence="6 7" key="1">
    <citation type="submission" date="2016-11" db="EMBL/GenBank/DDBJ databases">
        <authorList>
            <person name="Jaros S."/>
            <person name="Januszkiewicz K."/>
            <person name="Wedrychowicz H."/>
        </authorList>
    </citation>
    <scope>NUCLEOTIDE SEQUENCE [LARGE SCALE GENOMIC DNA]</scope>
    <source>
        <strain evidence="6 7">DSM 18899</strain>
    </source>
</reference>
<evidence type="ECO:0000256" key="1">
    <source>
        <dbReference type="ARBA" id="ARBA00004496"/>
    </source>
</evidence>
<protein>
    <recommendedName>
        <fullName evidence="3">FAD assembly factor SdhE</fullName>
    </recommendedName>
</protein>
<dbReference type="Pfam" id="PF03937">
    <property type="entry name" value="Sdh5"/>
    <property type="match status" value="1"/>
</dbReference>
<accession>A0A1K2HEW2</accession>
<sequence length="87" mass="10316">MTYTQADKNRLRWRSRRGLLELDIVFEMFLEHDFEGLTDAELDVYQDLLMLPDIDLLELVDGKTDTTDARLAPILARLRHWQVVKQQ</sequence>
<organism evidence="6 7">
    <name type="scientific">Chitinimonas taiwanensis DSM 18899</name>
    <dbReference type="NCBI Taxonomy" id="1121279"/>
    <lineage>
        <taxon>Bacteria</taxon>
        <taxon>Pseudomonadati</taxon>
        <taxon>Pseudomonadota</taxon>
        <taxon>Betaproteobacteria</taxon>
        <taxon>Neisseriales</taxon>
        <taxon>Chitinibacteraceae</taxon>
        <taxon>Chitinimonas</taxon>
    </lineage>
</organism>
<gene>
    <name evidence="6" type="ORF">SAMN02745887_01538</name>
</gene>
<dbReference type="InterPro" id="IPR050531">
    <property type="entry name" value="SdhE_FAD_assembly_factor"/>
</dbReference>
<comment type="subcellular location">
    <subcellularLocation>
        <location evidence="1">Cytoplasm</location>
    </subcellularLocation>
</comment>
<dbReference type="AlphaFoldDB" id="A0A1K2HEW2"/>
<proteinExistence type="inferred from homology"/>
<evidence type="ECO:0000256" key="4">
    <source>
        <dbReference type="ARBA" id="ARBA00022490"/>
    </source>
</evidence>
<keyword evidence="4" id="KW-0963">Cytoplasm</keyword>
<evidence type="ECO:0000313" key="6">
    <source>
        <dbReference type="EMBL" id="SFZ75295.1"/>
    </source>
</evidence>
<dbReference type="Gene3D" id="1.10.150.250">
    <property type="entry name" value="Flavinator of succinate dehydrogenase"/>
    <property type="match status" value="1"/>
</dbReference>
<dbReference type="InterPro" id="IPR005631">
    <property type="entry name" value="SDH"/>
</dbReference>
<dbReference type="PANTHER" id="PTHR39585:SF1">
    <property type="entry name" value="FAD ASSEMBLY FACTOR SDHE"/>
    <property type="match status" value="1"/>
</dbReference>
<dbReference type="SUPFAM" id="SSF109910">
    <property type="entry name" value="YgfY-like"/>
    <property type="match status" value="1"/>
</dbReference>
<dbReference type="STRING" id="1121279.SAMN02745887_01538"/>
<dbReference type="PANTHER" id="PTHR39585">
    <property type="entry name" value="FAD ASSEMBLY FACTOR SDHE"/>
    <property type="match status" value="1"/>
</dbReference>
<dbReference type="OrthoDB" id="9180899at2"/>
<dbReference type="RefSeq" id="WP_072428058.1">
    <property type="nucleotide sequence ID" value="NZ_FPKR01000005.1"/>
</dbReference>